<dbReference type="InterPro" id="IPR045853">
    <property type="entry name" value="Pep_chain_release_fac_I_sf"/>
</dbReference>
<keyword evidence="6" id="KW-0175">Coiled coil</keyword>
<feature type="coiled-coil region" evidence="6">
    <location>
        <begin position="277"/>
        <end position="311"/>
    </location>
</feature>
<evidence type="ECO:0000256" key="6">
    <source>
        <dbReference type="SAM" id="Coils"/>
    </source>
</evidence>
<dbReference type="Pfam" id="PF00472">
    <property type="entry name" value="RF-1"/>
    <property type="match status" value="1"/>
</dbReference>
<keyword evidence="4" id="KW-0963">Cytoplasm</keyword>
<proteinExistence type="inferred from homology"/>
<dbReference type="NCBIfam" id="TIGR00020">
    <property type="entry name" value="prfB"/>
    <property type="match status" value="1"/>
</dbReference>
<feature type="domain" description="Prokaryotic-type class I peptide chain release factors" evidence="7">
    <location>
        <begin position="248"/>
        <end position="264"/>
    </location>
</feature>
<evidence type="ECO:0000256" key="1">
    <source>
        <dbReference type="ARBA" id="ARBA00010835"/>
    </source>
</evidence>
<comment type="caution">
    <text evidence="8">The sequence shown here is derived from an EMBL/GenBank/DDBJ whole genome shotgun (WGS) entry which is preliminary data.</text>
</comment>
<dbReference type="PROSITE" id="PS00745">
    <property type="entry name" value="RF_PROK_I"/>
    <property type="match status" value="1"/>
</dbReference>
<name>A0ABT0RBE8_9BACT</name>
<accession>A0ABT0RBE8</accession>
<evidence type="ECO:0000256" key="4">
    <source>
        <dbReference type="HAMAP-Rule" id="MF_00094"/>
    </source>
</evidence>
<feature type="modified residue" description="N5-methylglutamine" evidence="4">
    <location>
        <position position="255"/>
    </location>
</feature>
<dbReference type="RefSeq" id="WP_215443679.1">
    <property type="nucleotide sequence ID" value="NZ_CP072019.1"/>
</dbReference>
<keyword evidence="2 4" id="KW-0488">Methylation</keyword>
<dbReference type="Pfam" id="PF03462">
    <property type="entry name" value="PCRF"/>
    <property type="match status" value="1"/>
</dbReference>
<organism evidence="8 9">
    <name type="scientific">Akkermansia massiliensis</name>
    <dbReference type="NCBI Taxonomy" id="2927224"/>
    <lineage>
        <taxon>Bacteria</taxon>
        <taxon>Pseudomonadati</taxon>
        <taxon>Verrucomicrobiota</taxon>
        <taxon>Verrucomicrobiia</taxon>
        <taxon>Verrucomicrobiales</taxon>
        <taxon>Akkermansiaceae</taxon>
        <taxon>Akkermansia</taxon>
    </lineage>
</organism>
<gene>
    <name evidence="4 8" type="primary">prfB</name>
    <name evidence="8" type="ORF">M8N44_13235</name>
</gene>
<dbReference type="PANTHER" id="PTHR43116:SF3">
    <property type="entry name" value="CLASS I PEPTIDE CHAIN RELEASE FACTOR"/>
    <property type="match status" value="1"/>
</dbReference>
<evidence type="ECO:0000256" key="5">
    <source>
        <dbReference type="NCBIfam" id="TIGR00020"/>
    </source>
</evidence>
<dbReference type="EMBL" id="JAMGSI010000003">
    <property type="protein sequence ID" value="MCL6658275.1"/>
    <property type="molecule type" value="Genomic_DNA"/>
</dbReference>
<keyword evidence="3 4" id="KW-0648">Protein biosynthesis</keyword>
<evidence type="ECO:0000313" key="9">
    <source>
        <dbReference type="Proteomes" id="UP001202031"/>
    </source>
</evidence>
<dbReference type="Gene3D" id="1.20.58.410">
    <property type="entry name" value="Release factor"/>
    <property type="match status" value="1"/>
</dbReference>
<dbReference type="Gene3D" id="3.30.160.20">
    <property type="match status" value="1"/>
</dbReference>
<evidence type="ECO:0000256" key="2">
    <source>
        <dbReference type="ARBA" id="ARBA00022481"/>
    </source>
</evidence>
<sequence>MDPHIAADLSALDTAVLHSRLSELGSYLDLDGIQQRVAELDERMSAPDFWDDQNAARALMAEVNPLKHRMEAFSALKSRLEDIDATIELAQEADDDDLGREAVEEFAKWQKSLADFELLTLLNGPQDQASCYVTIHAGAGGTEACDWASMLMRMYIRWCERRGFSVTYLESTDGDDAGIRSVTLKVDGEYAYGYLKNERGIHRLVRISPFDSAGKRHTSFASLDATPEVSDSISIEILDKDLKVDTYRSGGKGGQNVNKVETAVRITHIPSGVIVACQNERSQLRNKEEAMNMLRAKLYQIEEDKKQAEADRQYSEKGDIGWGNQIRSYVFQPYQMVKDLRTGVESGNIQDVMDGNLDPFIEAMLRGHKRER</sequence>
<dbReference type="PANTHER" id="PTHR43116">
    <property type="entry name" value="PEPTIDE CHAIN RELEASE FACTOR 2"/>
    <property type="match status" value="1"/>
</dbReference>
<comment type="similarity">
    <text evidence="1 4">Belongs to the prokaryotic/mitochondrial release factor family.</text>
</comment>
<dbReference type="SMART" id="SM00937">
    <property type="entry name" value="PCRF"/>
    <property type="match status" value="1"/>
</dbReference>
<dbReference type="InterPro" id="IPR004374">
    <property type="entry name" value="PrfB"/>
</dbReference>
<evidence type="ECO:0000256" key="3">
    <source>
        <dbReference type="ARBA" id="ARBA00022917"/>
    </source>
</evidence>
<dbReference type="InterPro" id="IPR005139">
    <property type="entry name" value="PCRF"/>
</dbReference>
<dbReference type="HAMAP" id="MF_00094">
    <property type="entry name" value="Rel_fac_2"/>
    <property type="match status" value="1"/>
</dbReference>
<reference evidence="8 9" key="1">
    <citation type="submission" date="2022-03" db="EMBL/GenBank/DDBJ databases">
        <title>Taxonomic description of new species and reclassification of some bacterial strains.</title>
        <authorList>
            <person name="Ndongo S."/>
        </authorList>
    </citation>
    <scope>NUCLEOTIDE SEQUENCE [LARGE SCALE GENOMIC DNA]</scope>
    <source>
        <strain evidence="8 9">Marseille-P6666</strain>
    </source>
</reference>
<dbReference type="GeneID" id="84024840"/>
<dbReference type="Proteomes" id="UP001202031">
    <property type="component" value="Unassembled WGS sequence"/>
</dbReference>
<evidence type="ECO:0000313" key="8">
    <source>
        <dbReference type="EMBL" id="MCL6658275.1"/>
    </source>
</evidence>
<comment type="subcellular location">
    <subcellularLocation>
        <location evidence="4">Cytoplasm</location>
    </subcellularLocation>
</comment>
<dbReference type="Gene3D" id="3.30.70.1660">
    <property type="match status" value="1"/>
</dbReference>
<keyword evidence="9" id="KW-1185">Reference proteome</keyword>
<dbReference type="InterPro" id="IPR000352">
    <property type="entry name" value="Pep_chain_release_fac_I"/>
</dbReference>
<dbReference type="SUPFAM" id="SSF75620">
    <property type="entry name" value="Release factor"/>
    <property type="match status" value="1"/>
</dbReference>
<comment type="function">
    <text evidence="4">Peptide chain release factor 2 directs the termination of translation in response to the peptide chain termination codons UGA and UAA.</text>
</comment>
<evidence type="ECO:0000259" key="7">
    <source>
        <dbReference type="PROSITE" id="PS00745"/>
    </source>
</evidence>
<protein>
    <recommendedName>
        <fullName evidence="4 5">Peptide chain release factor 2</fullName>
        <shortName evidence="4">RF-2</shortName>
    </recommendedName>
</protein>
<comment type="PTM">
    <text evidence="4">Methylated by PrmC. Methylation increases the termination efficiency of RF2.</text>
</comment>